<dbReference type="PANTHER" id="PTHR21446:SF12">
    <property type="entry name" value="POTASSIUM CHANNEL TETRAMERIZATION DOMAIN CONTAINING 1"/>
    <property type="match status" value="1"/>
</dbReference>
<dbReference type="Gene3D" id="3.30.710.10">
    <property type="entry name" value="Potassium Channel Kv1.1, Chain A"/>
    <property type="match status" value="1"/>
</dbReference>
<evidence type="ECO:0000259" key="2">
    <source>
        <dbReference type="PROSITE" id="PS50097"/>
    </source>
</evidence>
<feature type="compositionally biased region" description="Polar residues" evidence="1">
    <location>
        <begin position="661"/>
        <end position="675"/>
    </location>
</feature>
<name>A0A0L8HFK6_OCTBM</name>
<feature type="compositionally biased region" description="Polar residues" evidence="1">
    <location>
        <begin position="372"/>
        <end position="391"/>
    </location>
</feature>
<dbReference type="InterPro" id="IPR011333">
    <property type="entry name" value="SKP1/BTB/POZ_sf"/>
</dbReference>
<sequence length="962" mass="108447">MDSSRDIAKTEMSANILEIPFDLKMSSSRTIRSNKTAANNFREYLREKGFNEKFENFDVPTLNKSLGNFYIDARQADGTHYKVNSLENFRYGLNRYLRSAPYFRKIDIIKDNEFSDANQFFKAAIMELKRLGKGDVEHHPVITSADLKSLYESAYFDPSTPAGLLNKVQFDIRMYFFRRGMENMSKMTKSTFAVMKDPESGLKVVVKVDEFGSSPKENQSESITGVMPESVGSRLCPVKSFQLYLSKLHPDCDRLWQRPRENSFFDDDIWYCRSAVGEKNLAKFMSGLSRTCSLSRTYTNHSIRATGAAILRKYFESNMIMAVMGQKSASYLSGYQRISNKDKISMGQAITANLCSAESSADNSFADEEKNTQQTTPTTSDNSVKTSSSQLQSFGLTDYNKGASHSMDMPLNQSPCPTDNSWLNKELSTKLQSSSSTSMEKVKTVDLVSNKRSVMASENVGALKVLQRYSVSSQNENNRENQDNIHHSMTMLKGKNDISVEKSSAQMSPIPLDSPDVSDEFSIEILGDEAEEDEEEQQIVISEHQHNVMSSLALLWKNGKLCDAAIGNGTTKIMVHKVVLLAICPRLLSMFNADVQANRFLQVNFPQRVSREALTAFAEYMYNGVLSLTPRLLDQLLLIALQLGIKELELLCDANLMTTPDNRKTSTSSLNNINLHSGRGFRTTPVYHRQQNKVRHIQQQQQQQHQQQQQQHQQQQQYVNSHSFIDDSDVPTAAMNQKFLHEAHVRQRFGYSSLHQDRQSDMYQVANANVGSSSGSAKLVSSMDDYQLDDAIKIEPINVDDEKYSQHSDMEDHLNPAVSSNFHQATEELVNHTNESSLNEKDNIPTSSFQHLPTNTSSFSDTRSLIDFQNGSTVRQRQSANKRNSSNISFTIKNENVSQLDSDQDDCVEVTPNESTVSSRKMSKLELFSPRNCIDVEMLPECEMGSIQITDIRSGSHNTAVS</sequence>
<proteinExistence type="predicted"/>
<dbReference type="KEGG" id="obi:106871210"/>
<accession>A0A0L8HFK6</accession>
<dbReference type="InterPro" id="IPR052787">
    <property type="entry name" value="MAVS"/>
</dbReference>
<gene>
    <name evidence="3" type="ORF">OCBIM_22016605mg</name>
</gene>
<dbReference type="SUPFAM" id="SSF54695">
    <property type="entry name" value="POZ domain"/>
    <property type="match status" value="1"/>
</dbReference>
<dbReference type="SMART" id="SM00225">
    <property type="entry name" value="BTB"/>
    <property type="match status" value="1"/>
</dbReference>
<feature type="domain" description="BTB" evidence="2">
    <location>
        <begin position="562"/>
        <end position="630"/>
    </location>
</feature>
<evidence type="ECO:0000313" key="3">
    <source>
        <dbReference type="EMBL" id="KOF87560.1"/>
    </source>
</evidence>
<organism evidence="3">
    <name type="scientific">Octopus bimaculoides</name>
    <name type="common">California two-spotted octopus</name>
    <dbReference type="NCBI Taxonomy" id="37653"/>
    <lineage>
        <taxon>Eukaryota</taxon>
        <taxon>Metazoa</taxon>
        <taxon>Spiralia</taxon>
        <taxon>Lophotrochozoa</taxon>
        <taxon>Mollusca</taxon>
        <taxon>Cephalopoda</taxon>
        <taxon>Coleoidea</taxon>
        <taxon>Octopodiformes</taxon>
        <taxon>Octopoda</taxon>
        <taxon>Incirrata</taxon>
        <taxon>Octopodidae</taxon>
        <taxon>Octopus</taxon>
    </lineage>
</organism>
<dbReference type="Pfam" id="PF00651">
    <property type="entry name" value="BTB"/>
    <property type="match status" value="1"/>
</dbReference>
<dbReference type="PANTHER" id="PTHR21446">
    <property type="entry name" value="DUF3504 DOMAIN-CONTAINING PROTEIN"/>
    <property type="match status" value="1"/>
</dbReference>
<reference evidence="3" key="1">
    <citation type="submission" date="2015-07" db="EMBL/GenBank/DDBJ databases">
        <title>MeaNS - Measles Nucleotide Surveillance Program.</title>
        <authorList>
            <person name="Tran T."/>
            <person name="Druce J."/>
        </authorList>
    </citation>
    <scope>NUCLEOTIDE SEQUENCE</scope>
    <source>
        <strain evidence="3">UCB-OBI-ISO-001</strain>
        <tissue evidence="3">Gonad</tissue>
    </source>
</reference>
<protein>
    <recommendedName>
        <fullName evidence="2">BTB domain-containing protein</fullName>
    </recommendedName>
</protein>
<dbReference type="PROSITE" id="PS50097">
    <property type="entry name" value="BTB"/>
    <property type="match status" value="1"/>
</dbReference>
<feature type="region of interest" description="Disordered" evidence="1">
    <location>
        <begin position="361"/>
        <end position="391"/>
    </location>
</feature>
<evidence type="ECO:0000256" key="1">
    <source>
        <dbReference type="SAM" id="MobiDB-lite"/>
    </source>
</evidence>
<dbReference type="OrthoDB" id="6123923at2759"/>
<feature type="region of interest" description="Disordered" evidence="1">
    <location>
        <begin position="833"/>
        <end position="856"/>
    </location>
</feature>
<dbReference type="EMBL" id="KQ418370">
    <property type="protein sequence ID" value="KOF87560.1"/>
    <property type="molecule type" value="Genomic_DNA"/>
</dbReference>
<dbReference type="InterPro" id="IPR000210">
    <property type="entry name" value="BTB/POZ_dom"/>
</dbReference>
<dbReference type="AlphaFoldDB" id="A0A0L8HFK6"/>
<feature type="compositionally biased region" description="Low complexity" evidence="1">
    <location>
        <begin position="698"/>
        <end position="717"/>
    </location>
</feature>
<feature type="region of interest" description="Disordered" evidence="1">
    <location>
        <begin position="661"/>
        <end position="720"/>
    </location>
</feature>
<feature type="compositionally biased region" description="Polar residues" evidence="1">
    <location>
        <begin position="844"/>
        <end position="856"/>
    </location>
</feature>